<dbReference type="InterPro" id="IPR003423">
    <property type="entry name" value="OMP_efflux"/>
</dbReference>
<sequence length="421" mass="43579">MHRIIAAFLAAASCVAISQAQDNIAAGQPAHAAFTLDQAVAIAGGSAPAADAAQAGIEAAQAARTVAGLRPNPQLQSQVENVIGTGPYSGVRQAETTVGLNIPIELGGKRSARIAIADAQSNRAAIVAAITQADIRLQVTALYIDAVAAERRVMTARDQFRIAKDALDAAKIRVQAGRASPLEEQRADVTKLNAEAEVQRTQRLAEAVRANLERRIGQPIAGALDVSALDHLPPAAYGPTMVASTGTLALAAADADLAIADAGVRLARSQRIPDVTVGPAVRRLSATNDTAAILSVSIPIPLFNSGRAAVAQASAQRSQAEAQRRMTVLDIDQAITDAQAEADNAATAARNASGPALAAAQEAARIARIGYREGKFGQLDLLDAERTLSQTRLAAIDALASYQNARARLERLIAPAPVQGN</sequence>
<evidence type="ECO:0000313" key="5">
    <source>
        <dbReference type="Proteomes" id="UP000056968"/>
    </source>
</evidence>
<accession>A0A0S3EVQ5</accession>
<keyword evidence="3" id="KW-0732">Signal</keyword>
<dbReference type="PANTHER" id="PTHR30203">
    <property type="entry name" value="OUTER MEMBRANE CATION EFFLUX PROTEIN"/>
    <property type="match status" value="1"/>
</dbReference>
<dbReference type="EMBL" id="CP013264">
    <property type="protein sequence ID" value="ALR19509.1"/>
    <property type="molecule type" value="Genomic_DNA"/>
</dbReference>
<dbReference type="Proteomes" id="UP000056968">
    <property type="component" value="Chromosome"/>
</dbReference>
<feature type="signal peptide" evidence="3">
    <location>
        <begin position="1"/>
        <end position="20"/>
    </location>
</feature>
<dbReference type="RefSeq" id="WP_062062197.1">
    <property type="nucleotide sequence ID" value="NZ_CP013264.1"/>
</dbReference>
<dbReference type="STRING" id="1332080.ATN00_03495"/>
<evidence type="ECO:0000256" key="1">
    <source>
        <dbReference type="ARBA" id="ARBA00007613"/>
    </source>
</evidence>
<dbReference type="KEGG" id="sbd:ATN00_03495"/>
<evidence type="ECO:0000256" key="2">
    <source>
        <dbReference type="SAM" id="Coils"/>
    </source>
</evidence>
<dbReference type="PANTHER" id="PTHR30203:SF24">
    <property type="entry name" value="BLR4935 PROTEIN"/>
    <property type="match status" value="1"/>
</dbReference>
<name>A0A0S3EVQ5_9SPHN</name>
<feature type="chain" id="PRO_5006611675" evidence="3">
    <location>
        <begin position="21"/>
        <end position="421"/>
    </location>
</feature>
<dbReference type="OrthoDB" id="9791261at2"/>
<keyword evidence="5" id="KW-1185">Reference proteome</keyword>
<dbReference type="Gene3D" id="1.20.1600.10">
    <property type="entry name" value="Outer membrane efflux proteins (OEP)"/>
    <property type="match status" value="1"/>
</dbReference>
<gene>
    <name evidence="4" type="ORF">ATN00_03495</name>
</gene>
<evidence type="ECO:0000313" key="4">
    <source>
        <dbReference type="EMBL" id="ALR19509.1"/>
    </source>
</evidence>
<protein>
    <submittedName>
        <fullName evidence="4">Transporter</fullName>
    </submittedName>
</protein>
<comment type="similarity">
    <text evidence="1">Belongs to the outer membrane factor (OMF) (TC 1.B.17) family.</text>
</comment>
<evidence type="ECO:0000256" key="3">
    <source>
        <dbReference type="SAM" id="SignalP"/>
    </source>
</evidence>
<proteinExistence type="inferred from homology"/>
<organism evidence="4 5">
    <name type="scientific">Sphingobium baderi</name>
    <dbReference type="NCBI Taxonomy" id="1332080"/>
    <lineage>
        <taxon>Bacteria</taxon>
        <taxon>Pseudomonadati</taxon>
        <taxon>Pseudomonadota</taxon>
        <taxon>Alphaproteobacteria</taxon>
        <taxon>Sphingomonadales</taxon>
        <taxon>Sphingomonadaceae</taxon>
        <taxon>Sphingobium</taxon>
    </lineage>
</organism>
<dbReference type="Pfam" id="PF02321">
    <property type="entry name" value="OEP"/>
    <property type="match status" value="2"/>
</dbReference>
<dbReference type="SUPFAM" id="SSF56954">
    <property type="entry name" value="Outer membrane efflux proteins (OEP)"/>
    <property type="match status" value="1"/>
</dbReference>
<keyword evidence="2" id="KW-0175">Coiled coil</keyword>
<dbReference type="AlphaFoldDB" id="A0A0S3EVQ5"/>
<dbReference type="GO" id="GO:0015562">
    <property type="term" value="F:efflux transmembrane transporter activity"/>
    <property type="evidence" value="ECO:0007669"/>
    <property type="project" value="InterPro"/>
</dbReference>
<reference evidence="4 5" key="1">
    <citation type="submission" date="2015-11" db="EMBL/GenBank/DDBJ databases">
        <title>A Two-component Flavoprotein Monooxygenase System MeaXY Responsible for para-Hydroxylation of 2-Methyl-6-ethylaniline and 2,6-Diethylaniline in Sphingobium baderi DE-13.</title>
        <authorList>
            <person name="Cheng M."/>
            <person name="Meng Q."/>
            <person name="Yang Y."/>
            <person name="Chu C."/>
            <person name="Yan X."/>
            <person name="He J."/>
            <person name="Li S."/>
        </authorList>
    </citation>
    <scope>NUCLEOTIDE SEQUENCE [LARGE SCALE GENOMIC DNA]</scope>
    <source>
        <strain evidence="4 5">DE-13</strain>
    </source>
</reference>
<dbReference type="InterPro" id="IPR010131">
    <property type="entry name" value="MdtP/NodT-like"/>
</dbReference>
<feature type="coiled-coil region" evidence="2">
    <location>
        <begin position="182"/>
        <end position="211"/>
    </location>
</feature>